<accession>A0A1W1XSX7</accession>
<gene>
    <name evidence="2" type="ORF">SAMN02745857_02704</name>
</gene>
<dbReference type="Proteomes" id="UP000192761">
    <property type="component" value="Unassembled WGS sequence"/>
</dbReference>
<protein>
    <recommendedName>
        <fullName evidence="4">DUF4129 domain-containing protein</fullName>
    </recommendedName>
</protein>
<dbReference type="AlphaFoldDB" id="A0A1W1XSX7"/>
<sequence length="557" mass="62456">MQLEALQIDIRPGSHAAAIDLGQPLLRRYWRSVYLAWWLPWLALALLLWAILPRDDLAWGTLAMWWLRPLFDRLPLYILSREVFGEHVTAWQALRAWPRQLGGWLRFLTIWRPFMVGRGLYAPIWMLEGARGKFALQRRRALGARGAYGAASWFGVACLHFTLVFELAAYGLVAMFAITPDDMSALEALGKYLVQPEVVALAGHISYVLADGLIGPVYSAGCFTLYLRRRAELEGWDIELALRRMAQRRARLLKPLGSAVAALLCAAVFMLPQPRAHAAEPVLSASRPAVVPAAHAASGAADGQCELPSYVTAQQKERGTAHDAEQDAVRRDLETVRASEDFRTWKCELRWVEKKRDIKAGKDSESWLYRFLRWLFDRDGPSRSRDSNSGIGLGSADMLKLVLVAGLVGLLAWLLWRNRERLSVLLASVKVRPPLPDEICGLDIRPESLPDDVPAGVRRLWGEGRQRDALALLYRATVSRLAHDHALELHAGDTEGDVLRAGRRAAEAQRLPAQALDACRDVTEIWSAAAYADQWPVAERLEQVLQRWRSALAEVRA</sequence>
<evidence type="ECO:0000313" key="2">
    <source>
        <dbReference type="EMBL" id="SMC27080.1"/>
    </source>
</evidence>
<evidence type="ECO:0000313" key="3">
    <source>
        <dbReference type="Proteomes" id="UP000192761"/>
    </source>
</evidence>
<name>A0A1W1XSX7_9NEIS</name>
<evidence type="ECO:0008006" key="4">
    <source>
        <dbReference type="Google" id="ProtNLM"/>
    </source>
</evidence>
<feature type="transmembrane region" description="Helical" evidence="1">
    <location>
        <begin position="198"/>
        <end position="227"/>
    </location>
</feature>
<proteinExistence type="predicted"/>
<feature type="transmembrane region" description="Helical" evidence="1">
    <location>
        <begin position="252"/>
        <end position="271"/>
    </location>
</feature>
<feature type="transmembrane region" description="Helical" evidence="1">
    <location>
        <begin position="148"/>
        <end position="178"/>
    </location>
</feature>
<keyword evidence="3" id="KW-1185">Reference proteome</keyword>
<dbReference type="STRING" id="1121001.SAMN02745857_02704"/>
<keyword evidence="1" id="KW-1133">Transmembrane helix</keyword>
<feature type="transmembrane region" description="Helical" evidence="1">
    <location>
        <begin position="33"/>
        <end position="52"/>
    </location>
</feature>
<keyword evidence="1" id="KW-0812">Transmembrane</keyword>
<reference evidence="2 3" key="1">
    <citation type="submission" date="2017-04" db="EMBL/GenBank/DDBJ databases">
        <authorList>
            <person name="Afonso C.L."/>
            <person name="Miller P.J."/>
            <person name="Scott M.A."/>
            <person name="Spackman E."/>
            <person name="Goraichik I."/>
            <person name="Dimitrov K.M."/>
            <person name="Suarez D.L."/>
            <person name="Swayne D.E."/>
        </authorList>
    </citation>
    <scope>NUCLEOTIDE SEQUENCE [LARGE SCALE GENOMIC DNA]</scope>
    <source>
        <strain evidence="2 3">DSM 23236</strain>
    </source>
</reference>
<evidence type="ECO:0000256" key="1">
    <source>
        <dbReference type="SAM" id="Phobius"/>
    </source>
</evidence>
<dbReference type="OrthoDB" id="183980at2"/>
<dbReference type="RefSeq" id="WP_084091332.1">
    <property type="nucleotide sequence ID" value="NZ_FWXD01000015.1"/>
</dbReference>
<feature type="transmembrane region" description="Helical" evidence="1">
    <location>
        <begin position="104"/>
        <end position="127"/>
    </location>
</feature>
<dbReference type="EMBL" id="FWXD01000015">
    <property type="protein sequence ID" value="SMC27080.1"/>
    <property type="molecule type" value="Genomic_DNA"/>
</dbReference>
<keyword evidence="1" id="KW-0472">Membrane</keyword>
<organism evidence="2 3">
    <name type="scientific">Andreprevotia lacus DSM 23236</name>
    <dbReference type="NCBI Taxonomy" id="1121001"/>
    <lineage>
        <taxon>Bacteria</taxon>
        <taxon>Pseudomonadati</taxon>
        <taxon>Pseudomonadota</taxon>
        <taxon>Betaproteobacteria</taxon>
        <taxon>Neisseriales</taxon>
        <taxon>Chitinibacteraceae</taxon>
        <taxon>Andreprevotia</taxon>
    </lineage>
</organism>